<evidence type="ECO:0000259" key="1">
    <source>
        <dbReference type="Pfam" id="PF04266"/>
    </source>
</evidence>
<feature type="domain" description="ASCH" evidence="1">
    <location>
        <begin position="10"/>
        <end position="96"/>
    </location>
</feature>
<protein>
    <recommendedName>
        <fullName evidence="1">ASCH domain-containing protein</fullName>
    </recommendedName>
</protein>
<dbReference type="InterPro" id="IPR007374">
    <property type="entry name" value="ASCH_domain"/>
</dbReference>
<gene>
    <name evidence="2" type="ORF">AYO28_00175</name>
</gene>
<organism evidence="2 3">
    <name type="scientific">Pseudomonas putida</name>
    <name type="common">Arthrobacter siderocapsulatus</name>
    <dbReference type="NCBI Taxonomy" id="303"/>
    <lineage>
        <taxon>Bacteria</taxon>
        <taxon>Pseudomonadati</taxon>
        <taxon>Pseudomonadota</taxon>
        <taxon>Gammaproteobacteria</taxon>
        <taxon>Pseudomonadales</taxon>
        <taxon>Pseudomonadaceae</taxon>
        <taxon>Pseudomonas</taxon>
    </lineage>
</organism>
<dbReference type="Gene3D" id="2.30.130.30">
    <property type="entry name" value="Hypothetical protein"/>
    <property type="match status" value="1"/>
</dbReference>
<comment type="caution">
    <text evidence="2">The sequence shown here is derived from an EMBL/GenBank/DDBJ whole genome shotgun (WGS) entry which is preliminary data.</text>
</comment>
<dbReference type="AlphaFoldDB" id="A0A177SF04"/>
<dbReference type="SUPFAM" id="SSF88697">
    <property type="entry name" value="PUA domain-like"/>
    <property type="match status" value="1"/>
</dbReference>
<reference evidence="2 3" key="1">
    <citation type="submission" date="2016-03" db="EMBL/GenBank/DDBJ databases">
        <title>Draft Genome Assembly of Pseudomonas putida strain CBF10-2.</title>
        <authorList>
            <person name="Iyer R.S."/>
            <person name="Damania A."/>
        </authorList>
    </citation>
    <scope>NUCLEOTIDE SEQUENCE [LARGE SCALE GENOMIC DNA]</scope>
    <source>
        <strain evidence="2 3">CBF10-2</strain>
    </source>
</reference>
<dbReference type="InterPro" id="IPR015947">
    <property type="entry name" value="PUA-like_sf"/>
</dbReference>
<dbReference type="EMBL" id="LUCV01000040">
    <property type="protein sequence ID" value="OAI86146.1"/>
    <property type="molecule type" value="Genomic_DNA"/>
</dbReference>
<dbReference type="Pfam" id="PF04266">
    <property type="entry name" value="ASCH"/>
    <property type="match status" value="1"/>
</dbReference>
<accession>A0A177SF04</accession>
<proteinExistence type="predicted"/>
<sequence length="120" mass="13380">MRMKALSIVSPGGTRIACGQKTLEIRRWQPGLEPSEDLLIVENTRFLHNDGEQDDGLAVAIVRVKAVRPFEVGDIEAACASYHEEGWLAWELTDLRAITAPVPMRAERGIYEVDFPALHP</sequence>
<evidence type="ECO:0000313" key="2">
    <source>
        <dbReference type="EMBL" id="OAI86146.1"/>
    </source>
</evidence>
<name>A0A177SF04_PSEPU</name>
<evidence type="ECO:0000313" key="3">
    <source>
        <dbReference type="Proteomes" id="UP000077752"/>
    </source>
</evidence>
<dbReference type="Proteomes" id="UP000077752">
    <property type="component" value="Unassembled WGS sequence"/>
</dbReference>